<feature type="domain" description="Coenzyme F420:L-glutamate ligase-like" evidence="1">
    <location>
        <begin position="15"/>
        <end position="221"/>
    </location>
</feature>
<dbReference type="Gene3D" id="3.90.1660.10">
    <property type="entry name" value="CofE-like domain"/>
    <property type="match status" value="1"/>
</dbReference>
<keyword evidence="3" id="KW-1185">Reference proteome</keyword>
<dbReference type="OrthoDB" id="11383at2157"/>
<dbReference type="AlphaFoldDB" id="A0A3G1B1P9"/>
<dbReference type="InterPro" id="IPR002847">
    <property type="entry name" value="F420-0_gamma-glut_ligase-dom"/>
</dbReference>
<proteinExistence type="predicted"/>
<accession>A0A3G1B1P9</accession>
<reference evidence="2 3" key="1">
    <citation type="journal article" date="2016" name="Sci. Rep.">
        <title>A novel ammonia-oxidizing archaeon from wastewater treatment plant: Its enrichment, physiological and genomic characteristics.</title>
        <authorList>
            <person name="Li Y."/>
            <person name="Ding K."/>
            <person name="Wen X."/>
            <person name="Zhang B."/>
            <person name="Shen B."/>
            <person name="Yang Y."/>
        </authorList>
    </citation>
    <scope>NUCLEOTIDE SEQUENCE [LARGE SCALE GENOMIC DNA]</scope>
    <source>
        <strain evidence="2 3">SAT1</strain>
    </source>
</reference>
<dbReference type="PANTHER" id="PTHR47917:SF2">
    <property type="entry name" value="COENZYME F420:L-GLUTAMATE LIGASE-LIKE DOMAIN-CONTAINING PROTEIN"/>
    <property type="match status" value="1"/>
</dbReference>
<organism evidence="2 3">
    <name type="scientific">Candidatus Nitrosotenuis cloacae</name>
    <dbReference type="NCBI Taxonomy" id="1603555"/>
    <lineage>
        <taxon>Archaea</taxon>
        <taxon>Nitrososphaerota</taxon>
        <taxon>Candidatus Nitrosotenuis</taxon>
    </lineage>
</organism>
<dbReference type="KEGG" id="tah:SU86_003950"/>
<dbReference type="Pfam" id="PF01996">
    <property type="entry name" value="F420_ligase"/>
    <property type="match status" value="1"/>
</dbReference>
<dbReference type="Gene3D" id="3.30.1330.100">
    <property type="entry name" value="CofE-like"/>
    <property type="match status" value="1"/>
</dbReference>
<evidence type="ECO:0000313" key="2">
    <source>
        <dbReference type="EMBL" id="AJZ75661.1"/>
    </source>
</evidence>
<evidence type="ECO:0000259" key="1">
    <source>
        <dbReference type="Pfam" id="PF01996"/>
    </source>
</evidence>
<dbReference type="STRING" id="1603555.SU86_003950"/>
<dbReference type="EMBL" id="CP011097">
    <property type="protein sequence ID" value="AJZ75661.1"/>
    <property type="molecule type" value="Genomic_DNA"/>
</dbReference>
<name>A0A3G1B1P9_9ARCH</name>
<dbReference type="SUPFAM" id="SSF144010">
    <property type="entry name" value="CofE-like"/>
    <property type="match status" value="1"/>
</dbReference>
<sequence>MTLVIPIKVQRKHASFDLYEDLIESTKDHTIQTGDIIVISSKYVANSEGRLLDLSKTKPSYDAIQLSKKYQLDTKFAEIILRESDETFGGVTGFVLTSSDKILAPNAGIDKSNVKKGTAILYPDLPYKIAENLRKKIFLNLGIHVGIILVDSRLMPARAGTTGVAIAVSGFEPVQDTRGQKDLDGNPLRVTMKAVADNLATMANHKMGEGAESTPIILIKDSGAKITTRKIMTDEMAIASDLCVYMRGFGN</sequence>
<protein>
    <submittedName>
        <fullName evidence="2">Cytidine deaminase</fullName>
    </submittedName>
</protein>
<dbReference type="Proteomes" id="UP000266745">
    <property type="component" value="Chromosome"/>
</dbReference>
<gene>
    <name evidence="2" type="ORF">SU86_003950</name>
</gene>
<evidence type="ECO:0000313" key="3">
    <source>
        <dbReference type="Proteomes" id="UP000266745"/>
    </source>
</evidence>
<dbReference type="PANTHER" id="PTHR47917">
    <property type="match status" value="1"/>
</dbReference>
<dbReference type="GO" id="GO:0052618">
    <property type="term" value="F:coenzyme F420-0:L-glutamate ligase activity"/>
    <property type="evidence" value="ECO:0007669"/>
    <property type="project" value="TreeGrafter"/>
</dbReference>